<dbReference type="PROSITE" id="PS01031">
    <property type="entry name" value="SHSP"/>
    <property type="match status" value="1"/>
</dbReference>
<evidence type="ECO:0000259" key="3">
    <source>
        <dbReference type="PROSITE" id="PS01031"/>
    </source>
</evidence>
<name>A0ABM8QHV7_9BACT</name>
<dbReference type="InterPro" id="IPR031107">
    <property type="entry name" value="Small_HSP"/>
</dbReference>
<feature type="domain" description="SHSP" evidence="3">
    <location>
        <begin position="34"/>
        <end position="145"/>
    </location>
</feature>
<dbReference type="Pfam" id="PF00011">
    <property type="entry name" value="HSP20"/>
    <property type="match status" value="1"/>
</dbReference>
<dbReference type="EMBL" id="CAJNBJ010000001">
    <property type="protein sequence ID" value="CAE6698196.1"/>
    <property type="molecule type" value="Genomic_DNA"/>
</dbReference>
<organism evidence="4 5">
    <name type="scientific">Nitrospira defluvii</name>
    <dbReference type="NCBI Taxonomy" id="330214"/>
    <lineage>
        <taxon>Bacteria</taxon>
        <taxon>Pseudomonadati</taxon>
        <taxon>Nitrospirota</taxon>
        <taxon>Nitrospiria</taxon>
        <taxon>Nitrospirales</taxon>
        <taxon>Nitrospiraceae</taxon>
        <taxon>Nitrospira</taxon>
    </lineage>
</organism>
<dbReference type="InterPro" id="IPR008978">
    <property type="entry name" value="HSP20-like_chaperone"/>
</dbReference>
<dbReference type="PANTHER" id="PTHR11527">
    <property type="entry name" value="HEAT-SHOCK PROTEIN 20 FAMILY MEMBER"/>
    <property type="match status" value="1"/>
</dbReference>
<protein>
    <submittedName>
        <fullName evidence="4">SHSP domain-containing protein</fullName>
    </submittedName>
</protein>
<proteinExistence type="inferred from homology"/>
<dbReference type="Gene3D" id="2.60.40.790">
    <property type="match status" value="1"/>
</dbReference>
<reference evidence="4 5" key="1">
    <citation type="submission" date="2021-02" db="EMBL/GenBank/DDBJ databases">
        <authorList>
            <person name="Han P."/>
        </authorList>
    </citation>
    <scope>NUCLEOTIDE SEQUENCE [LARGE SCALE GENOMIC DNA]</scope>
    <source>
        <strain evidence="4">Candidatus Nitrospira sp. ZN2</strain>
    </source>
</reference>
<comment type="similarity">
    <text evidence="1 2">Belongs to the small heat shock protein (HSP20) family.</text>
</comment>
<dbReference type="RefSeq" id="WP_213040441.1">
    <property type="nucleotide sequence ID" value="NZ_CAJNBJ010000001.1"/>
</dbReference>
<sequence length="145" mass="16156">MTSYHAALMAPIGQDSFDRQIDRLLEDAVSAFGVHGAAWAPSSNAWEDDNGFYVQMALPGWDPQDVSLEVTKHVLSIKGERKEDSGSGRTFHVKEIADGRFLRLFRLPTYIDSEKASAAQKNGLLTVTFPKREEAKSRRIMIEGT</sequence>
<evidence type="ECO:0000256" key="2">
    <source>
        <dbReference type="RuleBase" id="RU003616"/>
    </source>
</evidence>
<accession>A0ABM8QHV7</accession>
<dbReference type="SUPFAM" id="SSF49764">
    <property type="entry name" value="HSP20-like chaperones"/>
    <property type="match status" value="1"/>
</dbReference>
<comment type="caution">
    <text evidence="4">The sequence shown here is derived from an EMBL/GenBank/DDBJ whole genome shotgun (WGS) entry which is preliminary data.</text>
</comment>
<keyword evidence="5" id="KW-1185">Reference proteome</keyword>
<dbReference type="InterPro" id="IPR002068">
    <property type="entry name" value="A-crystallin/Hsp20_dom"/>
</dbReference>
<dbReference type="CDD" id="cd06464">
    <property type="entry name" value="ACD_sHsps-like"/>
    <property type="match status" value="1"/>
</dbReference>
<gene>
    <name evidence="4" type="ORF">NSPZN2_10574</name>
</gene>
<evidence type="ECO:0000313" key="4">
    <source>
        <dbReference type="EMBL" id="CAE6698196.1"/>
    </source>
</evidence>
<evidence type="ECO:0000256" key="1">
    <source>
        <dbReference type="PROSITE-ProRule" id="PRU00285"/>
    </source>
</evidence>
<dbReference type="Proteomes" id="UP000675880">
    <property type="component" value="Unassembled WGS sequence"/>
</dbReference>
<evidence type="ECO:0000313" key="5">
    <source>
        <dbReference type="Proteomes" id="UP000675880"/>
    </source>
</evidence>